<organism evidence="1 2">
    <name type="scientific">Bacillus mycoides</name>
    <dbReference type="NCBI Taxonomy" id="1405"/>
    <lineage>
        <taxon>Bacteria</taxon>
        <taxon>Bacillati</taxon>
        <taxon>Bacillota</taxon>
        <taxon>Bacilli</taxon>
        <taxon>Bacillales</taxon>
        <taxon>Bacillaceae</taxon>
        <taxon>Bacillus</taxon>
        <taxon>Bacillus cereus group</taxon>
    </lineage>
</organism>
<reference evidence="1 2" key="1">
    <citation type="submission" date="2018-08" db="EMBL/GenBank/DDBJ databases">
        <title>Freshwater and sediment microbial communities from various areas in North America, analyzing microbe dynamics in response to fracking.</title>
        <authorList>
            <person name="Lamendella R."/>
        </authorList>
    </citation>
    <scope>NUCLEOTIDE SEQUENCE [LARGE SCALE GENOMIC DNA]</scope>
    <source>
        <strain evidence="1 2">DB-1</strain>
    </source>
</reference>
<dbReference type="EMBL" id="QTTY01000014">
    <property type="protein sequence ID" value="REF33255.1"/>
    <property type="molecule type" value="Genomic_DNA"/>
</dbReference>
<comment type="caution">
    <text evidence="1">The sequence shown here is derived from an EMBL/GenBank/DDBJ whole genome shotgun (WGS) entry which is preliminary data.</text>
</comment>
<proteinExistence type="predicted"/>
<evidence type="ECO:0000313" key="1">
    <source>
        <dbReference type="EMBL" id="REF33255.1"/>
    </source>
</evidence>
<accession>A0A3D9V2S3</accession>
<gene>
    <name evidence="1" type="ORF">DET55_11488</name>
</gene>
<dbReference type="RefSeq" id="WP_113937337.1">
    <property type="nucleotide sequence ID" value="NZ_QTTY01000014.1"/>
</dbReference>
<dbReference type="Proteomes" id="UP000256530">
    <property type="component" value="Unassembled WGS sequence"/>
</dbReference>
<dbReference type="AlphaFoldDB" id="A0A3D9V2S3"/>
<evidence type="ECO:0000313" key="2">
    <source>
        <dbReference type="Proteomes" id="UP000256530"/>
    </source>
</evidence>
<sequence length="503" mass="59607">MEVDYNNIESRGKRLNPIWSLGTGMEVGELSPYIRHICLDILLEIFKREVRTDERRTIPELEHLTKQVLTKYNFQASKGRSERIVEGLIWSGDPRYLNAFKAPYFNEKKQQWEEHSFRFLEDELESSNLEEQIYVYKLTEESYEIIFMSHEILDELDIDIQSWVALQLIKSGNYRDALDRLQRLIIRVRKLIKKESIFSIEIKRNPKIINSYTRLTGQDHKRNVETQFAEEKERYMEMERLLIKINDVPDLEVEVTALLEKINETRELHDNLAQLVIENIKTEITIRKNHFHLLWKKPRISFKESIWEDLILQKGFAEPDDMFKLLSMLFSPKKPLIYPLDWSIDQDVTMPAIDIDGDDDDGSSDDDDEFIIPPTDWKPLVELWKPVFYELLKKGTIHLHSVFDSVESRSVWLNNKYAIELWNQFVNNSLFVTKQDLLNSSDQRIRLLKELIHEDETFEELLNQYIVTGFVEGEHVSFTLDDRTGLIITDYQLHLKEGVKNHA</sequence>
<name>A0A3D9V2S3_BACMY</name>
<protein>
    <submittedName>
        <fullName evidence="1">Uncharacterized protein</fullName>
    </submittedName>
</protein>